<comment type="caution">
    <text evidence="1">The sequence shown here is derived from an EMBL/GenBank/DDBJ whole genome shotgun (WGS) entry which is preliminary data.</text>
</comment>
<organism evidence="1 2">
    <name type="scientific">Caerostris extrusa</name>
    <name type="common">Bark spider</name>
    <name type="synonym">Caerostris bankana</name>
    <dbReference type="NCBI Taxonomy" id="172846"/>
    <lineage>
        <taxon>Eukaryota</taxon>
        <taxon>Metazoa</taxon>
        <taxon>Ecdysozoa</taxon>
        <taxon>Arthropoda</taxon>
        <taxon>Chelicerata</taxon>
        <taxon>Arachnida</taxon>
        <taxon>Araneae</taxon>
        <taxon>Araneomorphae</taxon>
        <taxon>Entelegynae</taxon>
        <taxon>Araneoidea</taxon>
        <taxon>Araneidae</taxon>
        <taxon>Caerostris</taxon>
    </lineage>
</organism>
<dbReference type="EMBL" id="BPLR01016079">
    <property type="protein sequence ID" value="GIY81087.1"/>
    <property type="molecule type" value="Genomic_DNA"/>
</dbReference>
<keyword evidence="2" id="KW-1185">Reference proteome</keyword>
<name>A0AAV4WE72_CAEEX</name>
<dbReference type="AlphaFoldDB" id="A0AAV4WE72"/>
<dbReference type="Proteomes" id="UP001054945">
    <property type="component" value="Unassembled WGS sequence"/>
</dbReference>
<accession>A0AAV4WE72</accession>
<gene>
    <name evidence="1" type="ORF">CEXT_265421</name>
</gene>
<proteinExistence type="predicted"/>
<protein>
    <submittedName>
        <fullName evidence="1">Uncharacterized protein</fullName>
    </submittedName>
</protein>
<evidence type="ECO:0000313" key="2">
    <source>
        <dbReference type="Proteomes" id="UP001054945"/>
    </source>
</evidence>
<evidence type="ECO:0000313" key="1">
    <source>
        <dbReference type="EMBL" id="GIY81087.1"/>
    </source>
</evidence>
<reference evidence="1 2" key="1">
    <citation type="submission" date="2021-06" db="EMBL/GenBank/DDBJ databases">
        <title>Caerostris extrusa draft genome.</title>
        <authorList>
            <person name="Kono N."/>
            <person name="Arakawa K."/>
        </authorList>
    </citation>
    <scope>NUCLEOTIDE SEQUENCE [LARGE SCALE GENOMIC DNA]</scope>
</reference>
<sequence length="100" mass="11044">MINGQENSIIFFLGFIDFGRAGTLARKPNLPSTTLVRVLRSRSRPTSITIKRALSTSAVFFFNSYTFNKRTRTVMSIWGCAQLPLCATFPSCVTTTNAAS</sequence>